<dbReference type="Proteomes" id="UP001054945">
    <property type="component" value="Unassembled WGS sequence"/>
</dbReference>
<accession>A0AAV4QDZ7</accession>
<sequence length="164" mass="17605">MACLANHSSPKTKQKRDRKTLKIFINTSLTQFRRRQILGMILLQSIHPSLSPPGPGRALPRRPLGCSTGSTLLLFLGSLARACVRVEHGEVGYDDGHGQCNGQHTSKCTQGTHEHARVGLGDHVAVAHSGHSDQGPPESQGGDAGEVVVGVGLDPLRVVDERRR</sequence>
<protein>
    <submittedName>
        <fullName evidence="2">Uncharacterized protein</fullName>
    </submittedName>
</protein>
<keyword evidence="3" id="KW-1185">Reference proteome</keyword>
<dbReference type="AlphaFoldDB" id="A0AAV4QDZ7"/>
<organism evidence="2 3">
    <name type="scientific">Caerostris extrusa</name>
    <name type="common">Bark spider</name>
    <name type="synonym">Caerostris bankana</name>
    <dbReference type="NCBI Taxonomy" id="172846"/>
    <lineage>
        <taxon>Eukaryota</taxon>
        <taxon>Metazoa</taxon>
        <taxon>Ecdysozoa</taxon>
        <taxon>Arthropoda</taxon>
        <taxon>Chelicerata</taxon>
        <taxon>Arachnida</taxon>
        <taxon>Araneae</taxon>
        <taxon>Araneomorphae</taxon>
        <taxon>Entelegynae</taxon>
        <taxon>Araneoidea</taxon>
        <taxon>Araneidae</taxon>
        <taxon>Caerostris</taxon>
    </lineage>
</organism>
<evidence type="ECO:0000313" key="2">
    <source>
        <dbReference type="EMBL" id="GIY06507.1"/>
    </source>
</evidence>
<evidence type="ECO:0000313" key="3">
    <source>
        <dbReference type="Proteomes" id="UP001054945"/>
    </source>
</evidence>
<name>A0AAV4QDZ7_CAEEX</name>
<comment type="caution">
    <text evidence="2">The sequence shown here is derived from an EMBL/GenBank/DDBJ whole genome shotgun (WGS) entry which is preliminary data.</text>
</comment>
<gene>
    <name evidence="2" type="ORF">CEXT_267561</name>
</gene>
<proteinExistence type="predicted"/>
<reference evidence="2 3" key="1">
    <citation type="submission" date="2021-06" db="EMBL/GenBank/DDBJ databases">
        <title>Caerostris extrusa draft genome.</title>
        <authorList>
            <person name="Kono N."/>
            <person name="Arakawa K."/>
        </authorList>
    </citation>
    <scope>NUCLEOTIDE SEQUENCE [LARGE SCALE GENOMIC DNA]</scope>
</reference>
<dbReference type="EMBL" id="BPLR01005968">
    <property type="protein sequence ID" value="GIY06507.1"/>
    <property type="molecule type" value="Genomic_DNA"/>
</dbReference>
<feature type="region of interest" description="Disordered" evidence="1">
    <location>
        <begin position="127"/>
        <end position="149"/>
    </location>
</feature>
<evidence type="ECO:0000256" key="1">
    <source>
        <dbReference type="SAM" id="MobiDB-lite"/>
    </source>
</evidence>